<keyword evidence="1" id="KW-0732">Signal</keyword>
<feature type="chain" id="PRO_5046388006" description="OstA-like protein" evidence="1">
    <location>
        <begin position="25"/>
        <end position="114"/>
    </location>
</feature>
<evidence type="ECO:0000256" key="1">
    <source>
        <dbReference type="SAM" id="SignalP"/>
    </source>
</evidence>
<dbReference type="Proteomes" id="UP001431221">
    <property type="component" value="Unassembled WGS sequence"/>
</dbReference>
<accession>A0ABT0GXN1</accession>
<name>A0ABT0GXN1_9HYPH</name>
<comment type="caution">
    <text evidence="2">The sequence shown here is derived from an EMBL/GenBank/DDBJ whole genome shotgun (WGS) entry which is preliminary data.</text>
</comment>
<sequence>MKSKLLAASLPAFFVAASVTTASAFEIQADSIRSEDGSRFQYSDNVEIRFAPDEAFEISADEITEQDGIARYSGNVRITFAAMRFETDTASLRPDADGSHLIMSENADMTIGKP</sequence>
<keyword evidence="3" id="KW-1185">Reference proteome</keyword>
<dbReference type="RefSeq" id="WP_248156632.1">
    <property type="nucleotide sequence ID" value="NZ_JALNMJ010000014.1"/>
</dbReference>
<organism evidence="2 3">
    <name type="scientific">Roseibium sediminicola</name>
    <dbReference type="NCBI Taxonomy" id="2933272"/>
    <lineage>
        <taxon>Bacteria</taxon>
        <taxon>Pseudomonadati</taxon>
        <taxon>Pseudomonadota</taxon>
        <taxon>Alphaproteobacteria</taxon>
        <taxon>Hyphomicrobiales</taxon>
        <taxon>Stappiaceae</taxon>
        <taxon>Roseibium</taxon>
    </lineage>
</organism>
<proteinExistence type="predicted"/>
<reference evidence="2" key="1">
    <citation type="submission" date="2022-04" db="EMBL/GenBank/DDBJ databases">
        <title>Roseibium sp. CAU 1639 isolated from mud.</title>
        <authorList>
            <person name="Kim W."/>
        </authorList>
    </citation>
    <scope>NUCLEOTIDE SEQUENCE</scope>
    <source>
        <strain evidence="2">CAU 1639</strain>
    </source>
</reference>
<feature type="signal peptide" evidence="1">
    <location>
        <begin position="1"/>
        <end position="24"/>
    </location>
</feature>
<evidence type="ECO:0008006" key="4">
    <source>
        <dbReference type="Google" id="ProtNLM"/>
    </source>
</evidence>
<dbReference type="EMBL" id="JALNMJ010000014">
    <property type="protein sequence ID" value="MCK7614191.1"/>
    <property type="molecule type" value="Genomic_DNA"/>
</dbReference>
<evidence type="ECO:0000313" key="3">
    <source>
        <dbReference type="Proteomes" id="UP001431221"/>
    </source>
</evidence>
<evidence type="ECO:0000313" key="2">
    <source>
        <dbReference type="EMBL" id="MCK7614191.1"/>
    </source>
</evidence>
<protein>
    <recommendedName>
        <fullName evidence="4">OstA-like protein</fullName>
    </recommendedName>
</protein>
<gene>
    <name evidence="2" type="ORF">M0H32_18635</name>
</gene>